<protein>
    <submittedName>
        <fullName evidence="2">Retrovirus-related pol polyprotein from transposon TNT 1-94</fullName>
    </submittedName>
</protein>
<comment type="caution">
    <text evidence="2">The sequence shown here is derived from an EMBL/GenBank/DDBJ whole genome shotgun (WGS) entry which is preliminary data.</text>
</comment>
<evidence type="ECO:0000313" key="2">
    <source>
        <dbReference type="EMBL" id="GJT93043.1"/>
    </source>
</evidence>
<keyword evidence="3" id="KW-1185">Reference proteome</keyword>
<dbReference type="Proteomes" id="UP001151760">
    <property type="component" value="Unassembled WGS sequence"/>
</dbReference>
<organism evidence="2 3">
    <name type="scientific">Tanacetum coccineum</name>
    <dbReference type="NCBI Taxonomy" id="301880"/>
    <lineage>
        <taxon>Eukaryota</taxon>
        <taxon>Viridiplantae</taxon>
        <taxon>Streptophyta</taxon>
        <taxon>Embryophyta</taxon>
        <taxon>Tracheophyta</taxon>
        <taxon>Spermatophyta</taxon>
        <taxon>Magnoliopsida</taxon>
        <taxon>eudicotyledons</taxon>
        <taxon>Gunneridae</taxon>
        <taxon>Pentapetalae</taxon>
        <taxon>asterids</taxon>
        <taxon>campanulids</taxon>
        <taxon>Asterales</taxon>
        <taxon>Asteraceae</taxon>
        <taxon>Asteroideae</taxon>
        <taxon>Anthemideae</taxon>
        <taxon>Anthemidinae</taxon>
        <taxon>Tanacetum</taxon>
    </lineage>
</organism>
<gene>
    <name evidence="2" type="ORF">Tco_1081888</name>
</gene>
<proteinExistence type="predicted"/>
<reference evidence="2" key="1">
    <citation type="journal article" date="2022" name="Int. J. Mol. Sci.">
        <title>Draft Genome of Tanacetum Coccineum: Genomic Comparison of Closely Related Tanacetum-Family Plants.</title>
        <authorList>
            <person name="Yamashiro T."/>
            <person name="Shiraishi A."/>
            <person name="Nakayama K."/>
            <person name="Satake H."/>
        </authorList>
    </citation>
    <scope>NUCLEOTIDE SEQUENCE</scope>
</reference>
<dbReference type="EMBL" id="BQNB010020167">
    <property type="protein sequence ID" value="GJT93043.1"/>
    <property type="molecule type" value="Genomic_DNA"/>
</dbReference>
<sequence>MKHRIASFQEDVFINVTRVQETGESSSRNIDNTDVHSFQPQSHDYRWTRDHPLEQVRGNPTMPVQTRRQLATDPEMCMFALTVSIVEPKNIKEAMADSAWIEAMQEELHQFDRLKVWELVDKPFGKMIIKLKWLWKNKKDEDQTVIRNKARLVAKGYASDEGIDFEESICTSARLEAVQIFVAHAAHKSFPIYQMDVKMAFLNGPLKEEVYVAQPEGFVDPDNLEKV</sequence>
<dbReference type="Pfam" id="PF07727">
    <property type="entry name" value="RVT_2"/>
    <property type="match status" value="1"/>
</dbReference>
<accession>A0ABQ5HYU6</accession>
<dbReference type="InterPro" id="IPR013103">
    <property type="entry name" value="RVT_2"/>
</dbReference>
<evidence type="ECO:0000313" key="3">
    <source>
        <dbReference type="Proteomes" id="UP001151760"/>
    </source>
</evidence>
<feature type="domain" description="Reverse transcriptase Ty1/copia-type" evidence="1">
    <location>
        <begin position="115"/>
        <end position="227"/>
    </location>
</feature>
<reference evidence="2" key="2">
    <citation type="submission" date="2022-01" db="EMBL/GenBank/DDBJ databases">
        <authorList>
            <person name="Yamashiro T."/>
            <person name="Shiraishi A."/>
            <person name="Satake H."/>
            <person name="Nakayama K."/>
        </authorList>
    </citation>
    <scope>NUCLEOTIDE SEQUENCE</scope>
</reference>
<name>A0ABQ5HYU6_9ASTR</name>
<evidence type="ECO:0000259" key="1">
    <source>
        <dbReference type="Pfam" id="PF07727"/>
    </source>
</evidence>